<organism evidence="2 3">
    <name type="scientific">Anaerocolumna chitinilytica</name>
    <dbReference type="NCBI Taxonomy" id="1727145"/>
    <lineage>
        <taxon>Bacteria</taxon>
        <taxon>Bacillati</taxon>
        <taxon>Bacillota</taxon>
        <taxon>Clostridia</taxon>
        <taxon>Lachnospirales</taxon>
        <taxon>Lachnospiraceae</taxon>
        <taxon>Anaerocolumna</taxon>
    </lineage>
</organism>
<dbReference type="Pfam" id="PF03551">
    <property type="entry name" value="PadR"/>
    <property type="match status" value="1"/>
</dbReference>
<sequence length="189" mass="21855">MVSKLSKYVMGLLHKRPMNPYEVAKLSDKEVIQRWFPMTAASIYTTIKNLEKKGYIAGKSVQEGNFPVKTVYSLSESGEKELSEDLANGLASYEAEASNFGIALFHISSIEKKDALSYLRERLVKLETLLSDTQEHLELYATKIPFNMKMMLIYQQNRLLMEIKTTEELIIEIEKDEKWDYSFTQYLDS</sequence>
<dbReference type="InterPro" id="IPR005149">
    <property type="entry name" value="Tscrpt_reg_PadR_N"/>
</dbReference>
<dbReference type="PANTHER" id="PTHR43252:SF6">
    <property type="entry name" value="NEGATIVE TRANSCRIPTION REGULATOR PADR"/>
    <property type="match status" value="1"/>
</dbReference>
<evidence type="ECO:0000313" key="2">
    <source>
        <dbReference type="EMBL" id="BCJ98914.1"/>
    </source>
</evidence>
<dbReference type="PANTHER" id="PTHR43252">
    <property type="entry name" value="TRANSCRIPTIONAL REGULATOR YQJI"/>
    <property type="match status" value="1"/>
</dbReference>
<accession>A0A7I8DNK7</accession>
<reference evidence="2 3" key="1">
    <citation type="submission" date="2020-08" db="EMBL/GenBank/DDBJ databases">
        <title>Draft genome sequencing of an Anaerocolumna strain isolated from anoxic soil subjected to BSD treatment.</title>
        <authorList>
            <person name="Uek A."/>
            <person name="Tonouchi A."/>
        </authorList>
    </citation>
    <scope>NUCLEOTIDE SEQUENCE [LARGE SCALE GENOMIC DNA]</scope>
    <source>
        <strain evidence="2 3">CTTW</strain>
    </source>
</reference>
<protein>
    <recommendedName>
        <fullName evidence="1">Transcription regulator PadR N-terminal domain-containing protein</fullName>
    </recommendedName>
</protein>
<evidence type="ECO:0000313" key="3">
    <source>
        <dbReference type="Proteomes" id="UP000515703"/>
    </source>
</evidence>
<dbReference type="EMBL" id="AP023368">
    <property type="protein sequence ID" value="BCJ98914.1"/>
    <property type="molecule type" value="Genomic_DNA"/>
</dbReference>
<dbReference type="InterPro" id="IPR036390">
    <property type="entry name" value="WH_DNA-bd_sf"/>
</dbReference>
<dbReference type="SUPFAM" id="SSF46785">
    <property type="entry name" value="Winged helix' DNA-binding domain"/>
    <property type="match status" value="1"/>
</dbReference>
<dbReference type="Proteomes" id="UP000515703">
    <property type="component" value="Chromosome"/>
</dbReference>
<keyword evidence="3" id="KW-1185">Reference proteome</keyword>
<name>A0A7I8DNK7_9FIRM</name>
<dbReference type="KEGG" id="acht:bsdcttw_19550"/>
<gene>
    <name evidence="2" type="ORF">bsdcttw_19550</name>
</gene>
<dbReference type="RefSeq" id="WP_185259209.1">
    <property type="nucleotide sequence ID" value="NZ_AP023368.1"/>
</dbReference>
<dbReference type="Gene3D" id="1.10.10.10">
    <property type="entry name" value="Winged helix-like DNA-binding domain superfamily/Winged helix DNA-binding domain"/>
    <property type="match status" value="1"/>
</dbReference>
<proteinExistence type="predicted"/>
<feature type="domain" description="Transcription regulator PadR N-terminal" evidence="1">
    <location>
        <begin position="9"/>
        <end position="84"/>
    </location>
</feature>
<dbReference type="InterPro" id="IPR036388">
    <property type="entry name" value="WH-like_DNA-bd_sf"/>
</dbReference>
<evidence type="ECO:0000259" key="1">
    <source>
        <dbReference type="Pfam" id="PF03551"/>
    </source>
</evidence>
<reference evidence="2 3" key="2">
    <citation type="submission" date="2020-08" db="EMBL/GenBank/DDBJ databases">
        <authorList>
            <person name="Ueki A."/>
            <person name="Tonouchi A."/>
        </authorList>
    </citation>
    <scope>NUCLEOTIDE SEQUENCE [LARGE SCALE GENOMIC DNA]</scope>
    <source>
        <strain evidence="2 3">CTTW</strain>
    </source>
</reference>
<dbReference type="AlphaFoldDB" id="A0A7I8DNK7"/>